<keyword evidence="1" id="KW-1133">Transmembrane helix</keyword>
<dbReference type="EMBL" id="MLJW01003408">
    <property type="protein sequence ID" value="OIQ72123.1"/>
    <property type="molecule type" value="Genomic_DNA"/>
</dbReference>
<accession>A0A1J5Q3T7</accession>
<evidence type="ECO:0000313" key="2">
    <source>
        <dbReference type="EMBL" id="OIQ72123.1"/>
    </source>
</evidence>
<keyword evidence="1" id="KW-0812">Transmembrane</keyword>
<sequence length="151" mass="16538">MALVIQVANSLKLFVGALLVGAIALIAFKRTDKPLNEAPTLGWSELAPCSDLMSLDGIQQMTLSENHVVRLRDERGSKFSKTGLWSYDEPSKRYSVTLLDQTSIYSIVAPRGADTCMLIRGDLKAADLGGSWFSSSADEYDDPREDDHGAR</sequence>
<gene>
    <name evidence="2" type="ORF">GALL_462570</name>
</gene>
<feature type="transmembrane region" description="Helical" evidence="1">
    <location>
        <begin position="6"/>
        <end position="28"/>
    </location>
</feature>
<keyword evidence="1" id="KW-0472">Membrane</keyword>
<comment type="caution">
    <text evidence="2">The sequence shown here is derived from an EMBL/GenBank/DDBJ whole genome shotgun (WGS) entry which is preliminary data.</text>
</comment>
<proteinExistence type="predicted"/>
<dbReference type="AlphaFoldDB" id="A0A1J5Q3T7"/>
<name>A0A1J5Q3T7_9ZZZZ</name>
<organism evidence="2">
    <name type="scientific">mine drainage metagenome</name>
    <dbReference type="NCBI Taxonomy" id="410659"/>
    <lineage>
        <taxon>unclassified sequences</taxon>
        <taxon>metagenomes</taxon>
        <taxon>ecological metagenomes</taxon>
    </lineage>
</organism>
<reference evidence="2" key="1">
    <citation type="submission" date="2016-10" db="EMBL/GenBank/DDBJ databases">
        <title>Sequence of Gallionella enrichment culture.</title>
        <authorList>
            <person name="Poehlein A."/>
            <person name="Muehling M."/>
            <person name="Daniel R."/>
        </authorList>
    </citation>
    <scope>NUCLEOTIDE SEQUENCE</scope>
</reference>
<evidence type="ECO:0000256" key="1">
    <source>
        <dbReference type="SAM" id="Phobius"/>
    </source>
</evidence>
<protein>
    <submittedName>
        <fullName evidence="2">Uncharacterized protein</fullName>
    </submittedName>
</protein>